<evidence type="ECO:0000259" key="6">
    <source>
        <dbReference type="Pfam" id="PF01490"/>
    </source>
</evidence>
<proteinExistence type="predicted"/>
<feature type="transmembrane region" description="Helical" evidence="5">
    <location>
        <begin position="98"/>
        <end position="122"/>
    </location>
</feature>
<dbReference type="GO" id="GO:0016020">
    <property type="term" value="C:membrane"/>
    <property type="evidence" value="ECO:0007669"/>
    <property type="project" value="UniProtKB-SubCell"/>
</dbReference>
<evidence type="ECO:0000256" key="5">
    <source>
        <dbReference type="SAM" id="Phobius"/>
    </source>
</evidence>
<reference evidence="7" key="2">
    <citation type="submission" date="2025-08" db="UniProtKB">
        <authorList>
            <consortium name="Ensembl"/>
        </authorList>
    </citation>
    <scope>IDENTIFICATION</scope>
</reference>
<feature type="transmembrane region" description="Helical" evidence="5">
    <location>
        <begin position="195"/>
        <end position="213"/>
    </location>
</feature>
<dbReference type="PANTHER" id="PTHR22950">
    <property type="entry name" value="AMINO ACID TRANSPORTER"/>
    <property type="match status" value="1"/>
</dbReference>
<sequence>MEELARESISLLAKPVLDTDGPRLACMGAVFLMLKPALGAGLLNFPWAFEKAKGIHTAVAVEMVSLVFLISGLVILGYSSISGQNTYQGVVKDVCGPAIGQLCEVVFVFNLFMISVAFLVIVTDQLEKYPHFVLILLCVFLILPLSIPKEISIQKYISILGTLAATYLTVAIVLKYHTREEREVHISTLYSSGSMPSMFSVIPTICFAIYSSMENKSLSHWVFISVLSMFFCLVIYSLTCEAHPFNTLSDIKTVMQKGSMQMWVAISLTSLAVLWFGVRCCSWFCWF</sequence>
<evidence type="ECO:0000256" key="3">
    <source>
        <dbReference type="ARBA" id="ARBA00022989"/>
    </source>
</evidence>
<evidence type="ECO:0000256" key="2">
    <source>
        <dbReference type="ARBA" id="ARBA00022692"/>
    </source>
</evidence>
<keyword evidence="8" id="KW-1185">Reference proteome</keyword>
<evidence type="ECO:0000256" key="4">
    <source>
        <dbReference type="ARBA" id="ARBA00023136"/>
    </source>
</evidence>
<feature type="transmembrane region" description="Helical" evidence="5">
    <location>
        <begin position="153"/>
        <end position="174"/>
    </location>
</feature>
<comment type="subcellular location">
    <subcellularLocation>
        <location evidence="1">Membrane</location>
        <topology evidence="1">Multi-pass membrane protein</topology>
    </subcellularLocation>
</comment>
<organism evidence="7 8">
    <name type="scientific">Oncorhynchus mykiss</name>
    <name type="common">Rainbow trout</name>
    <name type="synonym">Salmo gairdneri</name>
    <dbReference type="NCBI Taxonomy" id="8022"/>
    <lineage>
        <taxon>Eukaryota</taxon>
        <taxon>Metazoa</taxon>
        <taxon>Chordata</taxon>
        <taxon>Craniata</taxon>
        <taxon>Vertebrata</taxon>
        <taxon>Euteleostomi</taxon>
        <taxon>Actinopterygii</taxon>
        <taxon>Neopterygii</taxon>
        <taxon>Teleostei</taxon>
        <taxon>Protacanthopterygii</taxon>
        <taxon>Salmoniformes</taxon>
        <taxon>Salmonidae</taxon>
        <taxon>Salmoninae</taxon>
        <taxon>Oncorhynchus</taxon>
    </lineage>
</organism>
<keyword evidence="2 5" id="KW-0812">Transmembrane</keyword>
<dbReference type="Pfam" id="PF01490">
    <property type="entry name" value="Aa_trans"/>
    <property type="match status" value="1"/>
</dbReference>
<dbReference type="Proteomes" id="UP000694395">
    <property type="component" value="Chromosome 1"/>
</dbReference>
<feature type="transmembrane region" description="Helical" evidence="5">
    <location>
        <begin position="219"/>
        <end position="239"/>
    </location>
</feature>
<dbReference type="AlphaFoldDB" id="A0A8C7VXJ4"/>
<feature type="transmembrane region" description="Helical" evidence="5">
    <location>
        <begin position="129"/>
        <end position="147"/>
    </location>
</feature>
<protein>
    <submittedName>
        <fullName evidence="7">Solute carrier family 38 member 8a</fullName>
    </submittedName>
</protein>
<reference evidence="7" key="3">
    <citation type="submission" date="2025-09" db="UniProtKB">
        <authorList>
            <consortium name="Ensembl"/>
        </authorList>
    </citation>
    <scope>IDENTIFICATION</scope>
</reference>
<dbReference type="Ensembl" id="ENSOMYT00000059045.2">
    <property type="protein sequence ID" value="ENSOMYP00000054238.2"/>
    <property type="gene ID" value="ENSOMYG00000024891.2"/>
</dbReference>
<accession>A0A8C7VXJ4</accession>
<feature type="domain" description="Amino acid transporter transmembrane" evidence="6">
    <location>
        <begin position="28"/>
        <end position="212"/>
    </location>
</feature>
<dbReference type="InterPro" id="IPR013057">
    <property type="entry name" value="AA_transpt_TM"/>
</dbReference>
<feature type="transmembrane region" description="Helical" evidence="5">
    <location>
        <begin position="22"/>
        <end position="45"/>
    </location>
</feature>
<name>A0A8C7VXJ4_ONCMY</name>
<dbReference type="PANTHER" id="PTHR22950:SF226">
    <property type="entry name" value="SODIUM-COUPLED NEUTRAL AMINO ACID TRANSPORTER 8-RELATED"/>
    <property type="match status" value="1"/>
</dbReference>
<evidence type="ECO:0000313" key="7">
    <source>
        <dbReference type="Ensembl" id="ENSOMYP00000054238.2"/>
    </source>
</evidence>
<feature type="transmembrane region" description="Helical" evidence="5">
    <location>
        <begin position="260"/>
        <end position="278"/>
    </location>
</feature>
<reference evidence="7" key="1">
    <citation type="submission" date="2020-07" db="EMBL/GenBank/DDBJ databases">
        <title>A long reads based de novo assembly of the rainbow trout Arlee double haploid line genome.</title>
        <authorList>
            <person name="Gao G."/>
            <person name="Palti Y."/>
        </authorList>
    </citation>
    <scope>NUCLEOTIDE SEQUENCE [LARGE SCALE GENOMIC DNA]</scope>
</reference>
<feature type="transmembrane region" description="Helical" evidence="5">
    <location>
        <begin position="57"/>
        <end position="78"/>
    </location>
</feature>
<evidence type="ECO:0000256" key="1">
    <source>
        <dbReference type="ARBA" id="ARBA00004141"/>
    </source>
</evidence>
<evidence type="ECO:0000313" key="8">
    <source>
        <dbReference type="Proteomes" id="UP000694395"/>
    </source>
</evidence>
<dbReference type="GeneTree" id="ENSGT00940000157764"/>
<keyword evidence="3 5" id="KW-1133">Transmembrane helix</keyword>
<dbReference type="GO" id="GO:0015179">
    <property type="term" value="F:L-amino acid transmembrane transporter activity"/>
    <property type="evidence" value="ECO:0007669"/>
    <property type="project" value="TreeGrafter"/>
</dbReference>
<keyword evidence="4 5" id="KW-0472">Membrane</keyword>